<dbReference type="Gene3D" id="3.30.460.10">
    <property type="entry name" value="Beta Polymerase, domain 2"/>
    <property type="match status" value="1"/>
</dbReference>
<dbReference type="InterPro" id="IPR041633">
    <property type="entry name" value="Polbeta"/>
</dbReference>
<evidence type="ECO:0000313" key="2">
    <source>
        <dbReference type="EMBL" id="MCU7694918.1"/>
    </source>
</evidence>
<evidence type="ECO:0000259" key="1">
    <source>
        <dbReference type="Pfam" id="PF18765"/>
    </source>
</evidence>
<dbReference type="Proteomes" id="UP001209317">
    <property type="component" value="Unassembled WGS sequence"/>
</dbReference>
<organism evidence="2 3">
    <name type="scientific">Haoranjiania flava</name>
    <dbReference type="NCBI Taxonomy" id="1856322"/>
    <lineage>
        <taxon>Bacteria</taxon>
        <taxon>Pseudomonadati</taxon>
        <taxon>Bacteroidota</taxon>
        <taxon>Chitinophagia</taxon>
        <taxon>Chitinophagales</taxon>
        <taxon>Chitinophagaceae</taxon>
        <taxon>Haoranjiania</taxon>
    </lineage>
</organism>
<comment type="caution">
    <text evidence="2">The sequence shown here is derived from an EMBL/GenBank/DDBJ whole genome shotgun (WGS) entry which is preliminary data.</text>
</comment>
<dbReference type="EMBL" id="JAOTPL010000015">
    <property type="protein sequence ID" value="MCU7694918.1"/>
    <property type="molecule type" value="Genomic_DNA"/>
</dbReference>
<evidence type="ECO:0000313" key="3">
    <source>
        <dbReference type="Proteomes" id="UP001209317"/>
    </source>
</evidence>
<feature type="domain" description="Polymerase beta nucleotidyltransferase" evidence="1">
    <location>
        <begin position="10"/>
        <end position="102"/>
    </location>
</feature>
<proteinExistence type="predicted"/>
<protein>
    <submittedName>
        <fullName evidence="2">Nucleotidyltransferase domain-containing protein</fullName>
    </submittedName>
</protein>
<keyword evidence="3" id="KW-1185">Reference proteome</keyword>
<dbReference type="Pfam" id="PF18765">
    <property type="entry name" value="Polbeta"/>
    <property type="match status" value="1"/>
</dbReference>
<dbReference type="RefSeq" id="WP_263038403.1">
    <property type="nucleotide sequence ID" value="NZ_JAOTPL010000015.1"/>
</dbReference>
<dbReference type="PANTHER" id="PTHR33933">
    <property type="entry name" value="NUCLEOTIDYLTRANSFERASE"/>
    <property type="match status" value="1"/>
</dbReference>
<gene>
    <name evidence="2" type="ORF">OD355_10360</name>
</gene>
<sequence length="108" mass="12383">MYGLDQNIIKEIQRVFSQNNFVEEAILYGSRAKGNYRNGSDIDLVVAGKNLSTDSIYLLEEQLEALGFLYKFDVQHIATINNIALLKHIREEGILFYKKDNENQPDEG</sequence>
<dbReference type="SUPFAM" id="SSF81301">
    <property type="entry name" value="Nucleotidyltransferase"/>
    <property type="match status" value="1"/>
</dbReference>
<reference evidence="2" key="1">
    <citation type="submission" date="2022-10" db="EMBL/GenBank/DDBJ databases">
        <authorList>
            <person name="Kim H.S."/>
            <person name="Kim J.-S."/>
            <person name="Suh M.K."/>
            <person name="Eom M.K."/>
            <person name="Lee J.-S."/>
        </authorList>
    </citation>
    <scope>NUCLEOTIDE SEQUENCE</scope>
    <source>
        <strain evidence="2">LIP-5</strain>
    </source>
</reference>
<accession>A0AAE3LKT3</accession>
<name>A0AAE3LKT3_9BACT</name>
<dbReference type="InterPro" id="IPR052548">
    <property type="entry name" value="Type_VII_TA_antitoxin"/>
</dbReference>
<dbReference type="AlphaFoldDB" id="A0AAE3LKT3"/>
<dbReference type="PANTHER" id="PTHR33933:SF1">
    <property type="entry name" value="PROTEIN ADENYLYLTRANSFERASE MNTA-RELATED"/>
    <property type="match status" value="1"/>
</dbReference>
<dbReference type="CDD" id="cd05403">
    <property type="entry name" value="NT_KNTase_like"/>
    <property type="match status" value="1"/>
</dbReference>
<dbReference type="InterPro" id="IPR043519">
    <property type="entry name" value="NT_sf"/>
</dbReference>